<gene>
    <name evidence="1" type="ORF">K4L44_10990</name>
</gene>
<sequence length="456" mass="49172">MQQSRDGFSSRFGVIAAAAGSAIGLGNIWRFPYVLGENGGGAFFLVYMGFIFLLGIPLMLTEMSVGRAGQKNPYGTFRVLAPKTKWYLVGVMGVAAAFLILSFYSAVAGWTLHYLSDAVMDNFSGKSSAELKGMYDSFTSSAVAPSVWTLVFLFLTGLVVVSGVEKGIEKYSKILMPLLFVIIVILDIRSVTLDGAEEGLKFLFHPDFSKLDSKAVLEALGQAFFSLSLGMGTMITYGSYIGKKENLLSSATSVSLADTLIAVLAGVAIFPAVFAFGISPDSGPGLVFITLPNVFLQMPGGYFFSVLFFLLLVIAALTSSISLLEVVVSYFTEELKLSRKTATAIAFVSVGVFGVLSSLSSGPLKEFTVLDKTIFNLFDFISSNILLPLAGLFIVLFAGWKWSRKSIATEILGEGKQETTLFKVFMFIIKFIAPFAIALVFIHAVGLIDIIGRIKI</sequence>
<dbReference type="Proteomes" id="UP000826212">
    <property type="component" value="Chromosome"/>
</dbReference>
<dbReference type="EMBL" id="CP081303">
    <property type="protein sequence ID" value="QZE13114.1"/>
    <property type="molecule type" value="Genomic_DNA"/>
</dbReference>
<name>A0AC61NMQ6_9BACT</name>
<evidence type="ECO:0000313" key="2">
    <source>
        <dbReference type="Proteomes" id="UP000826212"/>
    </source>
</evidence>
<reference evidence="1" key="1">
    <citation type="submission" date="2021-08" db="EMBL/GenBank/DDBJ databases">
        <title>Novel anaerobic bacterium isolated from sea squirt in East Sea, Republic of Korea.</title>
        <authorList>
            <person name="Nguyen T.H."/>
            <person name="Li Z."/>
            <person name="Lee Y.-J."/>
            <person name="Ko J."/>
            <person name="Kim S.-G."/>
        </authorList>
    </citation>
    <scope>NUCLEOTIDE SEQUENCE</scope>
    <source>
        <strain evidence="1">KCTC 25031</strain>
    </source>
</reference>
<protein>
    <submittedName>
        <fullName evidence="1">Sodium-dependent transporter</fullName>
    </submittedName>
</protein>
<evidence type="ECO:0000313" key="1">
    <source>
        <dbReference type="EMBL" id="QZE13114.1"/>
    </source>
</evidence>
<proteinExistence type="predicted"/>
<accession>A0AC61NMQ6</accession>
<organism evidence="1 2">
    <name type="scientific">Halosquirtibacter laminarini</name>
    <dbReference type="NCBI Taxonomy" id="3374600"/>
    <lineage>
        <taxon>Bacteria</taxon>
        <taxon>Pseudomonadati</taxon>
        <taxon>Bacteroidota</taxon>
        <taxon>Bacteroidia</taxon>
        <taxon>Marinilabiliales</taxon>
        <taxon>Prolixibacteraceae</taxon>
        <taxon>Halosquirtibacter</taxon>
    </lineage>
</organism>
<keyword evidence="2" id="KW-1185">Reference proteome</keyword>